<feature type="chain" id="PRO_5046477226" description="Lipoprotein" evidence="1">
    <location>
        <begin position="25"/>
        <end position="260"/>
    </location>
</feature>
<reference evidence="3" key="1">
    <citation type="journal article" date="2019" name="Int. J. Syst. Evol. Microbiol.">
        <title>The Global Catalogue of Microorganisms (GCM) 10K type strain sequencing project: providing services to taxonomists for standard genome sequencing and annotation.</title>
        <authorList>
            <consortium name="The Broad Institute Genomics Platform"/>
            <consortium name="The Broad Institute Genome Sequencing Center for Infectious Disease"/>
            <person name="Wu L."/>
            <person name="Ma J."/>
        </authorList>
    </citation>
    <scope>NUCLEOTIDE SEQUENCE [LARGE SCALE GENOMIC DNA]</scope>
    <source>
        <strain evidence="3">KCTC 42424</strain>
    </source>
</reference>
<keyword evidence="3" id="KW-1185">Reference proteome</keyword>
<organism evidence="2 3">
    <name type="scientific">Bacterioplanoides pacificum</name>
    <dbReference type="NCBI Taxonomy" id="1171596"/>
    <lineage>
        <taxon>Bacteria</taxon>
        <taxon>Pseudomonadati</taxon>
        <taxon>Pseudomonadota</taxon>
        <taxon>Gammaproteobacteria</taxon>
        <taxon>Oceanospirillales</taxon>
        <taxon>Oceanospirillaceae</taxon>
        <taxon>Bacterioplanoides</taxon>
    </lineage>
</organism>
<accession>A0ABV7VTQ9</accession>
<keyword evidence="1" id="KW-0732">Signal</keyword>
<dbReference type="Proteomes" id="UP001595722">
    <property type="component" value="Unassembled WGS sequence"/>
</dbReference>
<evidence type="ECO:0008006" key="4">
    <source>
        <dbReference type="Google" id="ProtNLM"/>
    </source>
</evidence>
<evidence type="ECO:0000313" key="3">
    <source>
        <dbReference type="Proteomes" id="UP001595722"/>
    </source>
</evidence>
<evidence type="ECO:0000313" key="2">
    <source>
        <dbReference type="EMBL" id="MFC3680945.1"/>
    </source>
</evidence>
<feature type="signal peptide" evidence="1">
    <location>
        <begin position="1"/>
        <end position="24"/>
    </location>
</feature>
<proteinExistence type="predicted"/>
<comment type="caution">
    <text evidence="2">The sequence shown here is derived from an EMBL/GenBank/DDBJ whole genome shotgun (WGS) entry which is preliminary data.</text>
</comment>
<protein>
    <recommendedName>
        <fullName evidence="4">Lipoprotein</fullName>
    </recommendedName>
</protein>
<evidence type="ECO:0000256" key="1">
    <source>
        <dbReference type="SAM" id="SignalP"/>
    </source>
</evidence>
<gene>
    <name evidence="2" type="ORF">ACFOMG_12635</name>
</gene>
<sequence>MRQFLPLRQYFSFTLLATVCCLQACSNTSDEVKASSDFATADIRAEYSVIVRPDNGEFSYQMEARFKNGDNNLQLDGGDRVVAERGRQTYQLKEERLLNQIVYSASFNISADDSDDTVNFAFLRDEKVSAVQSNVHIPEVLNVLEPASSSSVGLTTSGNLNISWEKNDSGNAPLVIAQQYHCTVQGSSKTLDLVAAVKTGDNGSHLLQVGEVVDISDYDECSLNLRLTRTKKGELDPEFSGGSSNGLFIAEVKDITVALQ</sequence>
<dbReference type="EMBL" id="JBHRYB010000013">
    <property type="protein sequence ID" value="MFC3680945.1"/>
    <property type="molecule type" value="Genomic_DNA"/>
</dbReference>
<name>A0ABV7VTQ9_9GAMM</name>
<dbReference type="RefSeq" id="WP_376867051.1">
    <property type="nucleotide sequence ID" value="NZ_JBHRYB010000013.1"/>
</dbReference>